<accession>A0A6P8CLH7</accession>
<dbReference type="SUPFAM" id="SSF52058">
    <property type="entry name" value="L domain-like"/>
    <property type="match status" value="2"/>
</dbReference>
<evidence type="ECO:0000259" key="6">
    <source>
        <dbReference type="PROSITE" id="PS50104"/>
    </source>
</evidence>
<proteinExistence type="predicted"/>
<dbReference type="SMART" id="SM00255">
    <property type="entry name" value="TIR"/>
    <property type="match status" value="1"/>
</dbReference>
<evidence type="ECO:0000313" key="7">
    <source>
        <dbReference type="Proteomes" id="UP000515151"/>
    </source>
</evidence>
<keyword evidence="3" id="KW-0611">Plant defense</keyword>
<dbReference type="Gene3D" id="3.40.50.10140">
    <property type="entry name" value="Toll/interleukin-1 receptor homology (TIR) domain"/>
    <property type="match status" value="1"/>
</dbReference>
<dbReference type="InterPro" id="IPR002182">
    <property type="entry name" value="NB-ARC"/>
</dbReference>
<dbReference type="SUPFAM" id="SSF52540">
    <property type="entry name" value="P-loop containing nucleoside triphosphate hydrolases"/>
    <property type="match status" value="1"/>
</dbReference>
<organism evidence="7 8">
    <name type="scientific">Punica granatum</name>
    <name type="common">Pomegranate</name>
    <dbReference type="NCBI Taxonomy" id="22663"/>
    <lineage>
        <taxon>Eukaryota</taxon>
        <taxon>Viridiplantae</taxon>
        <taxon>Streptophyta</taxon>
        <taxon>Embryophyta</taxon>
        <taxon>Tracheophyta</taxon>
        <taxon>Spermatophyta</taxon>
        <taxon>Magnoliopsida</taxon>
        <taxon>eudicotyledons</taxon>
        <taxon>Gunneridae</taxon>
        <taxon>Pentapetalae</taxon>
        <taxon>rosids</taxon>
        <taxon>malvids</taxon>
        <taxon>Myrtales</taxon>
        <taxon>Lythraceae</taxon>
        <taxon>Punica</taxon>
    </lineage>
</organism>
<dbReference type="Pfam" id="PF01582">
    <property type="entry name" value="TIR"/>
    <property type="match status" value="1"/>
</dbReference>
<dbReference type="InterPro" id="IPR035897">
    <property type="entry name" value="Toll_tir_struct_dom_sf"/>
</dbReference>
<dbReference type="FunFam" id="3.40.50.10140:FF:000007">
    <property type="entry name" value="Disease resistance protein (TIR-NBS-LRR class)"/>
    <property type="match status" value="1"/>
</dbReference>
<keyword evidence="1" id="KW-0433">Leucine-rich repeat</keyword>
<keyword evidence="4" id="KW-0520">NAD</keyword>
<dbReference type="Proteomes" id="UP000515151">
    <property type="component" value="Chromosome 2"/>
</dbReference>
<feature type="region of interest" description="Disordered" evidence="5">
    <location>
        <begin position="1364"/>
        <end position="1390"/>
    </location>
</feature>
<dbReference type="Pfam" id="PF23282">
    <property type="entry name" value="WHD_ROQ1"/>
    <property type="match status" value="1"/>
</dbReference>
<dbReference type="RefSeq" id="XP_031383229.1">
    <property type="nucleotide sequence ID" value="XM_031527369.1"/>
</dbReference>
<dbReference type="Gene3D" id="3.80.10.10">
    <property type="entry name" value="Ribonuclease Inhibitor"/>
    <property type="match status" value="4"/>
</dbReference>
<evidence type="ECO:0000313" key="9">
    <source>
        <dbReference type="RefSeq" id="XP_031383230.1"/>
    </source>
</evidence>
<dbReference type="InterPro" id="IPR042197">
    <property type="entry name" value="Apaf_helical"/>
</dbReference>
<name>A0A6P8CLH7_PUNGR</name>
<gene>
    <name evidence="8 9 10" type="primary">LOC116197280</name>
</gene>
<dbReference type="InterPro" id="IPR000157">
    <property type="entry name" value="TIR_dom"/>
</dbReference>
<evidence type="ECO:0000256" key="1">
    <source>
        <dbReference type="ARBA" id="ARBA00022614"/>
    </source>
</evidence>
<dbReference type="InterPro" id="IPR027417">
    <property type="entry name" value="P-loop_NTPase"/>
</dbReference>
<reference evidence="7" key="1">
    <citation type="journal article" date="2020" name="Plant Biotechnol. J.">
        <title>The pomegranate (Punica granatum L.) draft genome dissects genetic divergence between soft- and hard-seeded cultivars.</title>
        <authorList>
            <person name="Luo X."/>
            <person name="Li H."/>
            <person name="Wu Z."/>
            <person name="Yao W."/>
            <person name="Zhao P."/>
            <person name="Cao D."/>
            <person name="Yu H."/>
            <person name="Li K."/>
            <person name="Poudel K."/>
            <person name="Zhao D."/>
            <person name="Zhang F."/>
            <person name="Xia X."/>
            <person name="Chen L."/>
            <person name="Wang Q."/>
            <person name="Jing D."/>
            <person name="Cao S."/>
        </authorList>
    </citation>
    <scope>NUCLEOTIDE SEQUENCE [LARGE SCALE GENOMIC DNA]</scope>
</reference>
<evidence type="ECO:0000256" key="3">
    <source>
        <dbReference type="ARBA" id="ARBA00022821"/>
    </source>
</evidence>
<dbReference type="GO" id="GO:0007165">
    <property type="term" value="P:signal transduction"/>
    <property type="evidence" value="ECO:0007669"/>
    <property type="project" value="InterPro"/>
</dbReference>
<dbReference type="Pfam" id="PF00931">
    <property type="entry name" value="NB-ARC"/>
    <property type="match status" value="1"/>
</dbReference>
<protein>
    <submittedName>
        <fullName evidence="8 9">TMV resistance protein N-like isoform X1</fullName>
    </submittedName>
</protein>
<dbReference type="GO" id="GO:0006952">
    <property type="term" value="P:defense response"/>
    <property type="evidence" value="ECO:0007669"/>
    <property type="project" value="UniProtKB-KW"/>
</dbReference>
<dbReference type="GeneID" id="116197280"/>
<dbReference type="GO" id="GO:0051707">
    <property type="term" value="P:response to other organism"/>
    <property type="evidence" value="ECO:0007669"/>
    <property type="project" value="UniProtKB-ARBA"/>
</dbReference>
<dbReference type="GO" id="GO:0043531">
    <property type="term" value="F:ADP binding"/>
    <property type="evidence" value="ECO:0007669"/>
    <property type="project" value="InterPro"/>
</dbReference>
<dbReference type="PRINTS" id="PR00364">
    <property type="entry name" value="DISEASERSIST"/>
</dbReference>
<keyword evidence="7" id="KW-1185">Reference proteome</keyword>
<evidence type="ECO:0000313" key="10">
    <source>
        <dbReference type="RefSeq" id="XP_031383231.1"/>
    </source>
</evidence>
<feature type="region of interest" description="Disordered" evidence="5">
    <location>
        <begin position="38"/>
        <end position="72"/>
    </location>
</feature>
<dbReference type="Pfam" id="PF23598">
    <property type="entry name" value="LRR_14"/>
    <property type="match status" value="1"/>
</dbReference>
<dbReference type="Gene3D" id="1.10.8.430">
    <property type="entry name" value="Helical domain of apoptotic protease-activating factors"/>
    <property type="match status" value="1"/>
</dbReference>
<dbReference type="InterPro" id="IPR032675">
    <property type="entry name" value="LRR_dom_sf"/>
</dbReference>
<dbReference type="InterPro" id="IPR058192">
    <property type="entry name" value="WHD_ROQ1-like"/>
</dbReference>
<dbReference type="RefSeq" id="XP_031383230.1">
    <property type="nucleotide sequence ID" value="XM_031527370.1"/>
</dbReference>
<dbReference type="SUPFAM" id="SSF52200">
    <property type="entry name" value="Toll/Interleukin receptor TIR domain"/>
    <property type="match status" value="1"/>
</dbReference>
<dbReference type="PANTHER" id="PTHR11017:SF570">
    <property type="entry name" value="DISEASE RESISTANCE PROTEIN (TIR-NBS CLASS)-RELATED"/>
    <property type="match status" value="1"/>
</dbReference>
<dbReference type="Gene3D" id="3.40.50.300">
    <property type="entry name" value="P-loop containing nucleotide triphosphate hydrolases"/>
    <property type="match status" value="1"/>
</dbReference>
<keyword evidence="2" id="KW-0677">Repeat</keyword>
<reference evidence="8 9" key="2">
    <citation type="submission" date="2025-04" db="UniProtKB">
        <authorList>
            <consortium name="RefSeq"/>
        </authorList>
    </citation>
    <scope>IDENTIFICATION</scope>
    <source>
        <tissue evidence="8 9">Leaf</tissue>
    </source>
</reference>
<dbReference type="PROSITE" id="PS50104">
    <property type="entry name" value="TIR"/>
    <property type="match status" value="1"/>
</dbReference>
<dbReference type="RefSeq" id="XP_031383231.1">
    <property type="nucleotide sequence ID" value="XM_031527371.1"/>
</dbReference>
<dbReference type="OrthoDB" id="2018313at2759"/>
<evidence type="ECO:0000256" key="4">
    <source>
        <dbReference type="ARBA" id="ARBA00023027"/>
    </source>
</evidence>
<evidence type="ECO:0000313" key="8">
    <source>
        <dbReference type="RefSeq" id="XP_031383229.1"/>
    </source>
</evidence>
<dbReference type="InterPro" id="IPR055414">
    <property type="entry name" value="LRR_R13L4/SHOC2-like"/>
</dbReference>
<sequence>MASDRHPRYRALAIAICATASVLVAAFLQARKRWQSGNSSRMNVNNSQQHQQEVEGSHNVPSSDSSDSDDPATGHEYEVFLSFRGTATRKTFTDYLYHSLIDAGVRTFRDNEELRVGEEIGPKLMESIQQTKIGIPIFSADYASSKWCLMEVVEMVKSMKESKQLIMPIFLDVTPGEVQHQTGSYAKPFSQHEKRFDREKVQAWRDGLKEVVKLKGLELNKVANGHQGEFIKLVVAKIIRELKKSYLEMGTVLVGIEDRAEELVKKLEVGIDYQVQVFGIWGMGGIGKTTLAKFVYNQIVDKFESNSFLKDIRETSRYPRGLQYLQSKLVSDVLELEQQDYATVEEGTNVLKETLSQKKVLILLDDVDHINQIKALAADVGWFGRGSRIIITTREKDVLEQFQVQDLYEVPLLDEGHALELFCMHAFRDKLPRPDLAEEALQIVNITGRLPLALEVMGSFLSVYGGRKDMWHATIEKLKFKLGMVDIQDKLKLSYESLEREQKEIFLDIACLFIGMDIRLVMPMWEDAKISPEVGIEILQLKSLIKIGEDNTIWMHDQLRDFGRSIVEQEDKEPGRRSRLWHCEVAFDVLVEKQGTSKVEAISLEGYHFMEEEDHLNDDMFRNLPRMRVLELAGARLDGNFRNLFRQLTWLSWHRENMSLPMNLVLRNLIVLDLSKSLIHDDWTGWSSIKFGSKLKVLNLRECQISRTPDFSAFPSLEILILESCMQLLYIDPSIGLLKNLILLNLRGCWGLEKLPEQLGSMESLVEFLIDSTGVKEIPISRGMKKLEVLSANSCRSLHEIPASVGSLMNLRKLSLKDSGLKELPDSIGQLTSLVELILSQTKIRSMPDFVGDLHDLELLKIDHTDITCLPGNLGSLKKLKVLDASWSSLERERAEIISNEILSLSSLRILKVRRVKSLPADMRALSCLQTLDLVRCRNLLTFPKLPSSLISLRVEAFSKLSSLNLANLVNLKELILFNDFELKELESISSLRKLEEMTLQSVKISTLPEDTGAFLHRLKELDIRFCLELKSLPALPSSLLVLRITACDSLERLPDMSNLKNLSMLEVMNCGNLREIEGLGNLLSLKYLNTDSCPLTELDGLESERLKSLTALSAAWSQVERLPDLSKLKNLKSLSVPFSGKLVEIQGLSSLHSLRMLSMACCTSLKCLPVLPNSLEQLCLTGCEQFSEIDAIAELESLLELDISGCRSLKKLPNLSKLQRLKILMMAGCENITEIPGLEELSNLRALDIFQCKALKLPDLSKQQSNGLLLTRIPQSLIFYGPIHSNTPLTRPTGALFTWSNQIAQMQGDFQPDHANIPGHYAQLRIEQVVPHGGGRDGEVHEGEQTANHANIPGFQSVLPAREEVRSGEGPSVEGRAEGSCEAEGSGTI</sequence>
<feature type="compositionally biased region" description="Polar residues" evidence="5">
    <location>
        <begin position="38"/>
        <end position="51"/>
    </location>
</feature>
<evidence type="ECO:0000256" key="2">
    <source>
        <dbReference type="ARBA" id="ARBA00022737"/>
    </source>
</evidence>
<dbReference type="PANTHER" id="PTHR11017">
    <property type="entry name" value="LEUCINE-RICH REPEAT-CONTAINING PROTEIN"/>
    <property type="match status" value="1"/>
</dbReference>
<dbReference type="InterPro" id="IPR044974">
    <property type="entry name" value="Disease_R_plants"/>
</dbReference>
<feature type="domain" description="TIR" evidence="6">
    <location>
        <begin position="75"/>
        <end position="212"/>
    </location>
</feature>
<evidence type="ECO:0000256" key="5">
    <source>
        <dbReference type="SAM" id="MobiDB-lite"/>
    </source>
</evidence>